<dbReference type="GO" id="GO:0006515">
    <property type="term" value="P:protein quality control for misfolded or incompletely synthesized proteins"/>
    <property type="evidence" value="ECO:0007669"/>
    <property type="project" value="Ensembl"/>
</dbReference>
<feature type="compositionally biased region" description="Basic and acidic residues" evidence="20">
    <location>
        <begin position="383"/>
        <end position="408"/>
    </location>
</feature>
<proteinExistence type="inferred from homology"/>
<keyword evidence="5 19" id="KW-0540">Nuclease</keyword>
<evidence type="ECO:0000256" key="8">
    <source>
        <dbReference type="ARBA" id="ARBA00022759"/>
    </source>
</evidence>
<keyword evidence="10 19" id="KW-0378">Hydrolase</keyword>
<dbReference type="SUPFAM" id="SSF48403">
    <property type="entry name" value="Ankyrin repeat"/>
    <property type="match status" value="1"/>
</dbReference>
<dbReference type="GeneTree" id="ENSGT00390000005911"/>
<dbReference type="InterPro" id="IPR013087">
    <property type="entry name" value="Znf_C2H2_type"/>
</dbReference>
<dbReference type="PANTHER" id="PTHR16036:SF2">
    <property type="entry name" value="TRNA ENDONUCLEASE ANKZF1"/>
    <property type="match status" value="1"/>
</dbReference>
<dbReference type="Pfam" id="PF18826">
    <property type="entry name" value="bVLRF1"/>
    <property type="match status" value="1"/>
</dbReference>
<keyword evidence="8 19" id="KW-0255">Endonuclease</keyword>
<dbReference type="GO" id="GO:0004521">
    <property type="term" value="F:RNA endonuclease activity"/>
    <property type="evidence" value="ECO:0007669"/>
    <property type="project" value="Ensembl"/>
</dbReference>
<sequence length="748" mass="83232">MTRPAADAVVESRSGELFLPSVSSSAMLPAPRAAPVPASVSLLTLNGEAPLVRGLSLVSQAPGEALAWAPRTSCPGENTSSGRKVSPCSLDISDKLFCSACDQVFQNHQEQREHYKLDWHRFNLKQRLKNKPLLSASDFERQSSRGDLSSISGSEDSDSASEEDLLTLDEERAESEKPNRPPGFYPHRVLFRNAQGQFLYAYRCVLGPHQIPPEKAELLLQNLQNGGPRHYVVLMAAAGHFAGAIFQGREVVAHKTFHRYTVRAKRGTAQGLQDAQGRASRSAGANLRRYNEAMLYKDVRDLLAGPTWSKALGEAETILLHAPRSGRSLFFGGQGAPLQRSDFRLWDIPLTTRRPTFGELQRVLHKLTTLQVYDEDPREMVRFHSPETHCKPVREERKRDTEKEKTKVPSDANKALGQDEEPLKQGSESQEEDGSEVELELVELTLGTLDLREFEVLPKRRKKRKKKERSQKQQCGAHGPLLQQPQDEPFSQPTQVVATPLDTLVDEAKAPGQPELWDMLLAACRAGEVEVLKLQLATGPVDPGVMSLLSAPLGSGGFTLLHAAAAAGRGLVVRLLLEAGADPTVHDSRARPPYTVAADRSTRNEFRRFMEKNLDAYDYSKARVPGPLTQEMEARQATRKKEQKAARRQREQQQRKQREQEEQEQEERRRFAALSDREKRALAAERRLAAQLGAPSPPVPDSAVVNAGRCWSCGVSLQGLIPFHYLDFSFCSTRCLRDHRSQAGRPSS</sequence>
<feature type="active site" evidence="19">
    <location>
        <position position="270"/>
    </location>
</feature>
<dbReference type="Gene3D" id="1.25.40.20">
    <property type="entry name" value="Ankyrin repeat-containing domain"/>
    <property type="match status" value="1"/>
</dbReference>
<evidence type="ECO:0000256" key="5">
    <source>
        <dbReference type="ARBA" id="ARBA00022722"/>
    </source>
</evidence>
<dbReference type="PROSITE" id="PS00028">
    <property type="entry name" value="ZINC_FINGER_C2H2_1"/>
    <property type="match status" value="1"/>
</dbReference>
<comment type="subunit">
    <text evidence="15">Interacts (via VIM motif) with VCP.</text>
</comment>
<evidence type="ECO:0000256" key="11">
    <source>
        <dbReference type="ARBA" id="ARBA00022833"/>
    </source>
</evidence>
<evidence type="ECO:0000256" key="15">
    <source>
        <dbReference type="ARBA" id="ARBA00063963"/>
    </source>
</evidence>
<feature type="repeat" description="ANK" evidence="18">
    <location>
        <begin position="556"/>
        <end position="588"/>
    </location>
</feature>
<dbReference type="RGD" id="1359242">
    <property type="gene designation" value="Ankzf1"/>
</dbReference>
<dbReference type="GO" id="GO:0005737">
    <property type="term" value="C:cytoplasm"/>
    <property type="evidence" value="ECO:0007669"/>
    <property type="project" value="UniProtKB-SubCell"/>
</dbReference>
<dbReference type="Pfam" id="PF18716">
    <property type="entry name" value="VATC"/>
    <property type="match status" value="1"/>
</dbReference>
<keyword evidence="9" id="KW-0863">Zinc-finger</keyword>
<dbReference type="GO" id="GO:0140101">
    <property type="term" value="F:catalytic activity, acting on a tRNA"/>
    <property type="evidence" value="ECO:0007669"/>
    <property type="project" value="Ensembl"/>
</dbReference>
<dbReference type="GO" id="GO:0070301">
    <property type="term" value="P:cellular response to hydrogen peroxide"/>
    <property type="evidence" value="ECO:0007669"/>
    <property type="project" value="Ensembl"/>
</dbReference>
<evidence type="ECO:0000256" key="2">
    <source>
        <dbReference type="ARBA" id="ARBA00009262"/>
    </source>
</evidence>
<keyword evidence="4" id="KW-0597">Phosphoprotein</keyword>
<dbReference type="PROSITE" id="PS52044">
    <property type="entry name" value="VLRF1"/>
    <property type="match status" value="1"/>
</dbReference>
<evidence type="ECO:0000259" key="21">
    <source>
        <dbReference type="PROSITE" id="PS52044"/>
    </source>
</evidence>
<evidence type="ECO:0000256" key="4">
    <source>
        <dbReference type="ARBA" id="ARBA00022553"/>
    </source>
</evidence>
<evidence type="ECO:0000313" key="24">
    <source>
        <dbReference type="RGD" id="1359242"/>
    </source>
</evidence>
<dbReference type="InterPro" id="IPR036770">
    <property type="entry name" value="Ankyrin_rpt-contain_sf"/>
</dbReference>
<feature type="compositionally biased region" description="Acidic residues" evidence="20">
    <location>
        <begin position="429"/>
        <end position="438"/>
    </location>
</feature>
<evidence type="ECO:0000256" key="18">
    <source>
        <dbReference type="PROSITE-ProRule" id="PRU00023"/>
    </source>
</evidence>
<dbReference type="InterPro" id="IPR047139">
    <property type="entry name" value="ANKZ1/VMS1"/>
</dbReference>
<feature type="compositionally biased region" description="Basic residues" evidence="20">
    <location>
        <begin position="460"/>
        <end position="469"/>
    </location>
</feature>
<dbReference type="GO" id="GO:0008270">
    <property type="term" value="F:zinc ion binding"/>
    <property type="evidence" value="ECO:0007669"/>
    <property type="project" value="UniProtKB-KW"/>
</dbReference>
<dbReference type="GeneID" id="363255"/>
<evidence type="ECO:0000313" key="22">
    <source>
        <dbReference type="Ensembl" id="ENSRNOP00000036500.6"/>
    </source>
</evidence>
<dbReference type="GO" id="GO:0072344">
    <property type="term" value="P:rescue of stalled ribosome"/>
    <property type="evidence" value="ECO:0007669"/>
    <property type="project" value="Ensembl"/>
</dbReference>
<dbReference type="CTD" id="55139"/>
<evidence type="ECO:0000256" key="7">
    <source>
        <dbReference type="ARBA" id="ARBA00022737"/>
    </source>
</evidence>
<dbReference type="InterPro" id="IPR002110">
    <property type="entry name" value="Ankyrin_rpt"/>
</dbReference>
<keyword evidence="13" id="KW-0175">Coiled coil</keyword>
<feature type="compositionally biased region" description="Polar residues" evidence="20">
    <location>
        <begin position="483"/>
        <end position="492"/>
    </location>
</feature>
<dbReference type="AlphaFoldDB" id="A0A8L2QKJ1"/>
<dbReference type="Pfam" id="PF00023">
    <property type="entry name" value="Ank"/>
    <property type="match status" value="1"/>
</dbReference>
<dbReference type="PROSITE" id="PS50297">
    <property type="entry name" value="ANK_REP_REGION"/>
    <property type="match status" value="1"/>
</dbReference>
<feature type="region of interest" description="Disordered" evidence="20">
    <location>
        <begin position="135"/>
        <end position="165"/>
    </location>
</feature>
<feature type="compositionally biased region" description="Acidic residues" evidence="20">
    <location>
        <begin position="155"/>
        <end position="165"/>
    </location>
</feature>
<feature type="compositionally biased region" description="Basic and acidic residues" evidence="20">
    <location>
        <begin position="632"/>
        <end position="676"/>
    </location>
</feature>
<comment type="similarity">
    <text evidence="2 19">Belongs to the ANKZF1/VMS1 family.</text>
</comment>
<dbReference type="RefSeq" id="NP_001014241.2">
    <property type="nucleotide sequence ID" value="NM_001014219.2"/>
</dbReference>
<evidence type="ECO:0000256" key="10">
    <source>
        <dbReference type="ARBA" id="ARBA00022801"/>
    </source>
</evidence>
<keyword evidence="3 19" id="KW-0963">Cytoplasm</keyword>
<evidence type="ECO:0000256" key="20">
    <source>
        <dbReference type="SAM" id="MobiDB-lite"/>
    </source>
</evidence>
<feature type="region of interest" description="Disordered" evidence="20">
    <location>
        <begin position="460"/>
        <end position="492"/>
    </location>
</feature>
<keyword evidence="11" id="KW-0862">Zinc</keyword>
<protein>
    <recommendedName>
        <fullName evidence="16">tRNA endonuclease ANKZF1</fullName>
    </recommendedName>
    <alternativeName>
        <fullName evidence="17">Ankyrin repeat and zinc finger domain-containing protein 1</fullName>
    </alternativeName>
</protein>
<dbReference type="PROSITE" id="PS50088">
    <property type="entry name" value="ANK_REPEAT"/>
    <property type="match status" value="1"/>
</dbReference>
<comment type="subcellular location">
    <subcellularLocation>
        <location evidence="1">Cytoplasm</location>
    </subcellularLocation>
</comment>
<evidence type="ECO:0000256" key="19">
    <source>
        <dbReference type="PROSITE-ProRule" id="PRU01389"/>
    </source>
</evidence>
<keyword evidence="6" id="KW-0479">Metal-binding</keyword>
<evidence type="ECO:0000256" key="12">
    <source>
        <dbReference type="ARBA" id="ARBA00023043"/>
    </source>
</evidence>
<dbReference type="InterPro" id="IPR041540">
    <property type="entry name" value="VATC"/>
</dbReference>
<dbReference type="KEGG" id="rno:363255"/>
<dbReference type="SMART" id="SM00248">
    <property type="entry name" value="ANK"/>
    <property type="match status" value="2"/>
</dbReference>
<feature type="domain" description="VLRF1" evidence="21">
    <location>
        <begin position="227"/>
        <end position="370"/>
    </location>
</feature>
<evidence type="ECO:0000256" key="14">
    <source>
        <dbReference type="ARBA" id="ARBA00060260"/>
    </source>
</evidence>
<evidence type="ECO:0000256" key="9">
    <source>
        <dbReference type="ARBA" id="ARBA00022771"/>
    </source>
</evidence>
<dbReference type="PANTHER" id="PTHR16036">
    <property type="entry name" value="ANKYRIN REPEAT AND ZINC FINGER DOMAIN-CONTAINING PROTEIN 1"/>
    <property type="match status" value="1"/>
</dbReference>
<dbReference type="GO" id="GO:0016787">
    <property type="term" value="F:hydrolase activity"/>
    <property type="evidence" value="ECO:0007669"/>
    <property type="project" value="UniProtKB-KW"/>
</dbReference>
<organism evidence="22 23">
    <name type="scientific">Rattus norvegicus</name>
    <name type="common">Rat</name>
    <dbReference type="NCBI Taxonomy" id="10116"/>
    <lineage>
        <taxon>Eukaryota</taxon>
        <taxon>Metazoa</taxon>
        <taxon>Chordata</taxon>
        <taxon>Craniata</taxon>
        <taxon>Vertebrata</taxon>
        <taxon>Euteleostomi</taxon>
        <taxon>Mammalia</taxon>
        <taxon>Eutheria</taxon>
        <taxon>Euarchontoglires</taxon>
        <taxon>Glires</taxon>
        <taxon>Rodentia</taxon>
        <taxon>Myomorpha</taxon>
        <taxon>Muroidea</taxon>
        <taxon>Muridae</taxon>
        <taxon>Murinae</taxon>
        <taxon>Rattus</taxon>
    </lineage>
</organism>
<evidence type="ECO:0000256" key="3">
    <source>
        <dbReference type="ARBA" id="ARBA00022490"/>
    </source>
</evidence>
<evidence type="ECO:0000256" key="16">
    <source>
        <dbReference type="ARBA" id="ARBA00068037"/>
    </source>
</evidence>
<dbReference type="Proteomes" id="UP000002494">
    <property type="component" value="Chromosome 9"/>
</dbReference>
<evidence type="ECO:0000256" key="17">
    <source>
        <dbReference type="ARBA" id="ARBA00075120"/>
    </source>
</evidence>
<evidence type="ECO:0000256" key="6">
    <source>
        <dbReference type="ARBA" id="ARBA00022723"/>
    </source>
</evidence>
<reference evidence="22" key="3">
    <citation type="submission" date="2025-09" db="UniProtKB">
        <authorList>
            <consortium name="Ensembl"/>
        </authorList>
    </citation>
    <scope>IDENTIFICATION</scope>
    <source>
        <strain evidence="22">Brown Norway</strain>
    </source>
</reference>
<dbReference type="FunFam" id="1.25.40.20:FF:000180">
    <property type="entry name" value="Ankyrin repeat and zinc finger domain containing 1"/>
    <property type="match status" value="1"/>
</dbReference>
<feature type="region of interest" description="Disordered" evidence="20">
    <location>
        <begin position="383"/>
        <end position="438"/>
    </location>
</feature>
<dbReference type="OMA" id="GPHIFMC"/>
<comment type="domain">
    <text evidence="19">The VLRF1 domain mediates binding to the 60S ribosomal subunit.</text>
</comment>
<feature type="compositionally biased region" description="Low complexity" evidence="20">
    <location>
        <begin position="145"/>
        <end position="154"/>
    </location>
</feature>
<reference evidence="22" key="2">
    <citation type="submission" date="2025-08" db="UniProtKB">
        <authorList>
            <consortium name="Ensembl"/>
        </authorList>
    </citation>
    <scope>IDENTIFICATION</scope>
    <source>
        <strain evidence="22">Brown Norway</strain>
    </source>
</reference>
<reference evidence="22" key="1">
    <citation type="submission" date="2024-01" db="EMBL/GenBank/DDBJ databases">
        <title>GRCr8: a new rat reference genome assembly contstructed from accurate long reads and long range scaffolding.</title>
        <authorList>
            <person name="Doris P.A."/>
            <person name="Kalbfleisch T."/>
            <person name="Li K."/>
            <person name="Howe K."/>
            <person name="Wood J."/>
        </authorList>
    </citation>
    <scope>NUCLEOTIDE SEQUENCE [LARGE SCALE GENOMIC DNA]</scope>
    <source>
        <strain evidence="22">Brown Norway</strain>
    </source>
</reference>
<evidence type="ECO:0000256" key="1">
    <source>
        <dbReference type="ARBA" id="ARBA00004496"/>
    </source>
</evidence>
<keyword evidence="23" id="KW-1185">Reference proteome</keyword>
<evidence type="ECO:0000256" key="13">
    <source>
        <dbReference type="ARBA" id="ARBA00023054"/>
    </source>
</evidence>
<keyword evidence="12 18" id="KW-0040">ANK repeat</keyword>
<keyword evidence="7" id="KW-0677">Repeat</keyword>
<gene>
    <name evidence="22 24" type="primary">Ankzf1</name>
</gene>
<dbReference type="Ensembl" id="ENSRNOT00000032419.6">
    <property type="protein sequence ID" value="ENSRNOP00000036500.6"/>
    <property type="gene ID" value="ENSRNOG00000019052.7"/>
</dbReference>
<dbReference type="InterPro" id="IPR041175">
    <property type="entry name" value="VLRF1/Vms1"/>
</dbReference>
<comment type="function">
    <text evidence="14">Endonuclease that cleaves polypeptidyl-tRNAs downstream of the ribosome-associated quality control (RQC) pathway to release incompletely synthesized polypeptides for degradation. The RQC pathway disassembles aberrantly stalled translation complexes to recycle or degrade the constituent parts. ANKZF1 acts downstream disassembly of stalled ribosomes and specifically cleaves off the terminal 3'-CCA nucleotides universal to all tRNAs from polypeptidyl-tRNAs, releasing (1) ubiquitinated polypeptides from 60S ribosomal subunit for degradation and (2) cleaved tRNAs. ANKZF1-cleaved tRNAs are then repaired and recycled by ELAC1 and TRNT1. Also plays a role in the cellular response to hydrogen peroxide and in the maintenance of mitochondrial integrity under conditions of cellular stress.</text>
</comment>
<feature type="region of interest" description="Disordered" evidence="20">
    <location>
        <begin position="621"/>
        <end position="676"/>
    </location>
</feature>
<accession>A0A8L2QKJ1</accession>
<dbReference type="GO" id="GO:0001680">
    <property type="term" value="P:tRNA 3'-terminal CCA addition"/>
    <property type="evidence" value="ECO:0007669"/>
    <property type="project" value="Ensembl"/>
</dbReference>
<evidence type="ECO:0000313" key="23">
    <source>
        <dbReference type="Proteomes" id="UP000002494"/>
    </source>
</evidence>
<name>A0A8L2QKJ1_RAT</name>